<dbReference type="EMBL" id="JAOVZO020000003">
    <property type="protein sequence ID" value="MDC8011801.1"/>
    <property type="molecule type" value="Genomic_DNA"/>
</dbReference>
<proteinExistence type="predicted"/>
<feature type="transmembrane region" description="Helical" evidence="1">
    <location>
        <begin position="66"/>
        <end position="87"/>
    </location>
</feature>
<keyword evidence="1" id="KW-1133">Transmembrane helix</keyword>
<sequence length="117" mass="12547">MTDTTEPGSPEPSRSHLAGLSFLSLVIPLWMGSLFGLFWLGLPTLVLAIAHRVLASKRWIGDKTHWTFVATAWLSQLVPLAIGFATVNPIGSFIVWPAASLIVVGIGAAVAMHLDDE</sequence>
<evidence type="ECO:0000256" key="1">
    <source>
        <dbReference type="SAM" id="Phobius"/>
    </source>
</evidence>
<keyword evidence="3" id="KW-1185">Reference proteome</keyword>
<dbReference type="AlphaFoldDB" id="A0A9X4BGP1"/>
<gene>
    <name evidence="2" type="ORF">OD750_004495</name>
</gene>
<dbReference type="RefSeq" id="WP_263545100.1">
    <property type="nucleotide sequence ID" value="NZ_JAOVZO020000003.1"/>
</dbReference>
<keyword evidence="1" id="KW-0812">Transmembrane</keyword>
<organism evidence="2 3">
    <name type="scientific">Tahibacter soli</name>
    <dbReference type="NCBI Taxonomy" id="2983605"/>
    <lineage>
        <taxon>Bacteria</taxon>
        <taxon>Pseudomonadati</taxon>
        <taxon>Pseudomonadota</taxon>
        <taxon>Gammaproteobacteria</taxon>
        <taxon>Lysobacterales</taxon>
        <taxon>Rhodanobacteraceae</taxon>
        <taxon>Tahibacter</taxon>
    </lineage>
</organism>
<dbReference type="Proteomes" id="UP001139971">
    <property type="component" value="Unassembled WGS sequence"/>
</dbReference>
<feature type="transmembrane region" description="Helical" evidence="1">
    <location>
        <begin position="29"/>
        <end position="54"/>
    </location>
</feature>
<reference evidence="2" key="1">
    <citation type="submission" date="2023-02" db="EMBL/GenBank/DDBJ databases">
        <title>Tahibacter soli sp. nov. isolated from soil.</title>
        <authorList>
            <person name="Baek J.H."/>
            <person name="Lee J.K."/>
            <person name="Choi D.G."/>
            <person name="Jeon C.O."/>
        </authorList>
    </citation>
    <scope>NUCLEOTIDE SEQUENCE</scope>
    <source>
        <strain evidence="2">BL</strain>
    </source>
</reference>
<keyword evidence="1" id="KW-0472">Membrane</keyword>
<accession>A0A9X4BGP1</accession>
<feature type="transmembrane region" description="Helical" evidence="1">
    <location>
        <begin position="93"/>
        <end position="114"/>
    </location>
</feature>
<evidence type="ECO:0000313" key="2">
    <source>
        <dbReference type="EMBL" id="MDC8011801.1"/>
    </source>
</evidence>
<name>A0A9X4BGP1_9GAMM</name>
<comment type="caution">
    <text evidence="2">The sequence shown here is derived from an EMBL/GenBank/DDBJ whole genome shotgun (WGS) entry which is preliminary data.</text>
</comment>
<protein>
    <submittedName>
        <fullName evidence="2">Uncharacterized protein</fullName>
    </submittedName>
</protein>
<evidence type="ECO:0000313" key="3">
    <source>
        <dbReference type="Proteomes" id="UP001139971"/>
    </source>
</evidence>